<evidence type="ECO:0000313" key="1">
    <source>
        <dbReference type="EMBL" id="KAJ5188327.1"/>
    </source>
</evidence>
<dbReference type="AlphaFoldDB" id="A0A9W9J1Z2"/>
<dbReference type="EMBL" id="JAPQKP010000005">
    <property type="protein sequence ID" value="KAJ5188327.1"/>
    <property type="molecule type" value="Genomic_DNA"/>
</dbReference>
<keyword evidence="2" id="KW-1185">Reference proteome</keyword>
<proteinExistence type="predicted"/>
<accession>A0A9W9J1Z2</accession>
<reference evidence="1" key="2">
    <citation type="journal article" date="2023" name="IMA Fungus">
        <title>Comparative genomic study of the Penicillium genus elucidates a diverse pangenome and 15 lateral gene transfer events.</title>
        <authorList>
            <person name="Petersen C."/>
            <person name="Sorensen T."/>
            <person name="Nielsen M.R."/>
            <person name="Sondergaard T.E."/>
            <person name="Sorensen J.L."/>
            <person name="Fitzpatrick D.A."/>
            <person name="Frisvad J.C."/>
            <person name="Nielsen K.L."/>
        </authorList>
    </citation>
    <scope>NUCLEOTIDE SEQUENCE</scope>
    <source>
        <strain evidence="1">IBT 16849</strain>
    </source>
</reference>
<dbReference type="OrthoDB" id="4366889at2759"/>
<dbReference type="Proteomes" id="UP001150879">
    <property type="component" value="Unassembled WGS sequence"/>
</dbReference>
<comment type="caution">
    <text evidence="1">The sequence shown here is derived from an EMBL/GenBank/DDBJ whole genome shotgun (WGS) entry which is preliminary data.</text>
</comment>
<organism evidence="1 2">
    <name type="scientific">Penicillium cf. griseofulvum</name>
    <dbReference type="NCBI Taxonomy" id="2972120"/>
    <lineage>
        <taxon>Eukaryota</taxon>
        <taxon>Fungi</taxon>
        <taxon>Dikarya</taxon>
        <taxon>Ascomycota</taxon>
        <taxon>Pezizomycotina</taxon>
        <taxon>Eurotiomycetes</taxon>
        <taxon>Eurotiomycetidae</taxon>
        <taxon>Eurotiales</taxon>
        <taxon>Aspergillaceae</taxon>
        <taxon>Penicillium</taxon>
    </lineage>
</organism>
<reference evidence="1" key="1">
    <citation type="submission" date="2022-11" db="EMBL/GenBank/DDBJ databases">
        <authorList>
            <person name="Petersen C."/>
        </authorList>
    </citation>
    <scope>NUCLEOTIDE SEQUENCE</scope>
    <source>
        <strain evidence="1">IBT 16849</strain>
    </source>
</reference>
<gene>
    <name evidence="1" type="ORF">N7472_007341</name>
</gene>
<name>A0A9W9J1Z2_9EURO</name>
<evidence type="ECO:0000313" key="2">
    <source>
        <dbReference type="Proteomes" id="UP001150879"/>
    </source>
</evidence>
<sequence length="200" mass="22534">MTSVEVYYEQPEDSNWLDAFSGDNGSIDQRTLEIHQVEVHPVVITHHSTHHPYQASRCEQQPSFQLFRCSSLDLRTLGFMKLEHEPPVPTILSEPSLRRLYSVIGKHTPRQTFANFHYKEGDSSSLATSATDSEYENCLLPFCAALAQPSEKYSGAVATSSPLPSSSADYEPQWLPIVVVQVVSSKARKACPAFKRRFFR</sequence>
<protein>
    <submittedName>
        <fullName evidence="1">Uncharacterized protein</fullName>
    </submittedName>
</protein>